<keyword evidence="2" id="KW-0812">Transmembrane</keyword>
<evidence type="ECO:0000256" key="2">
    <source>
        <dbReference type="SAM" id="Phobius"/>
    </source>
</evidence>
<evidence type="ECO:0000256" key="1">
    <source>
        <dbReference type="SAM" id="MobiDB-lite"/>
    </source>
</evidence>
<sequence>SLLLRQQRHAFEVPIPADSLDVLERGITELILLGPPPRLSLRLPLTMISVSMGVILCMCWMVVHCYLFSRYIRQKRLSWLDLQRSRLAELRDRMCSLESEVPDFALNTIPTRTPKRSEGYSGDRRSSSVSRANSDAVAVMQQILDVTVQQERSYFERLLEFTGTLLLEIENQLYDHRSWVPFAVDLSDLNHLMESFDSSLLFLDGCLSEFVKRCYFMQETVDILRTLNECQAKVDLSYQEERNICPNETDELVVIERDQITITPRKSPILASSTAEYEVNEHEPSSVPCPSPDPSLSCNASEKPELSPHINEMEVTGFSDENEPHHYSHSSDESTHEPKIPKPSRIPYQTLTPSFHLMNPPANLQRNHLGLTTVSLYYCLIAVSVNV</sequence>
<feature type="region of interest" description="Disordered" evidence="1">
    <location>
        <begin position="319"/>
        <end position="348"/>
    </location>
</feature>
<dbReference type="Proteomes" id="UP000748531">
    <property type="component" value="Unassembled WGS sequence"/>
</dbReference>
<keyword evidence="2" id="KW-1133">Transmembrane helix</keyword>
<keyword evidence="4" id="KW-1185">Reference proteome</keyword>
<dbReference type="AlphaFoldDB" id="A0A8J4SIU1"/>
<feature type="transmembrane region" description="Helical" evidence="2">
    <location>
        <begin position="45"/>
        <end position="68"/>
    </location>
</feature>
<dbReference type="EMBL" id="LUCH01017800">
    <property type="protein sequence ID" value="KAF5394725.1"/>
    <property type="molecule type" value="Genomic_DNA"/>
</dbReference>
<dbReference type="OrthoDB" id="6247291at2759"/>
<feature type="non-terminal residue" evidence="3">
    <location>
        <position position="1"/>
    </location>
</feature>
<protein>
    <submittedName>
        <fullName evidence="3">Uncharacterized protein</fullName>
    </submittedName>
</protein>
<proteinExistence type="predicted"/>
<feature type="compositionally biased region" description="Basic and acidic residues" evidence="1">
    <location>
        <begin position="322"/>
        <end position="340"/>
    </location>
</feature>
<feature type="region of interest" description="Disordered" evidence="1">
    <location>
        <begin position="273"/>
        <end position="305"/>
    </location>
</feature>
<gene>
    <name evidence="3" type="ORF">PHET_10475</name>
</gene>
<reference evidence="3" key="1">
    <citation type="submission" date="2019-05" db="EMBL/GenBank/DDBJ databases">
        <title>Annotation for the trematode Paragonimus heterotremus.</title>
        <authorList>
            <person name="Choi Y.-J."/>
        </authorList>
    </citation>
    <scope>NUCLEOTIDE SEQUENCE</scope>
    <source>
        <strain evidence="3">LC</strain>
    </source>
</reference>
<comment type="caution">
    <text evidence="3">The sequence shown here is derived from an EMBL/GenBank/DDBJ whole genome shotgun (WGS) entry which is preliminary data.</text>
</comment>
<accession>A0A8J4SIU1</accession>
<feature type="compositionally biased region" description="Basic and acidic residues" evidence="1">
    <location>
        <begin position="115"/>
        <end position="126"/>
    </location>
</feature>
<feature type="region of interest" description="Disordered" evidence="1">
    <location>
        <begin position="108"/>
        <end position="132"/>
    </location>
</feature>
<organism evidence="3 4">
    <name type="scientific">Paragonimus heterotremus</name>
    <dbReference type="NCBI Taxonomy" id="100268"/>
    <lineage>
        <taxon>Eukaryota</taxon>
        <taxon>Metazoa</taxon>
        <taxon>Spiralia</taxon>
        <taxon>Lophotrochozoa</taxon>
        <taxon>Platyhelminthes</taxon>
        <taxon>Trematoda</taxon>
        <taxon>Digenea</taxon>
        <taxon>Plagiorchiida</taxon>
        <taxon>Troglotremata</taxon>
        <taxon>Troglotrematidae</taxon>
        <taxon>Paragonimus</taxon>
    </lineage>
</organism>
<name>A0A8J4SIU1_9TREM</name>
<keyword evidence="2" id="KW-0472">Membrane</keyword>
<evidence type="ECO:0000313" key="3">
    <source>
        <dbReference type="EMBL" id="KAF5394725.1"/>
    </source>
</evidence>
<evidence type="ECO:0000313" key="4">
    <source>
        <dbReference type="Proteomes" id="UP000748531"/>
    </source>
</evidence>